<reference evidence="3 4" key="1">
    <citation type="submission" date="2020-08" db="EMBL/GenBank/DDBJ databases">
        <authorList>
            <person name="Newling K."/>
            <person name="Davey J."/>
            <person name="Forrester S."/>
        </authorList>
    </citation>
    <scope>NUCLEOTIDE SEQUENCE [LARGE SCALE GENOMIC DNA]</scope>
    <source>
        <strain evidence="4">Crithidia deanei Carvalho (ATCC PRA-265)</strain>
    </source>
</reference>
<evidence type="ECO:0000313" key="3">
    <source>
        <dbReference type="EMBL" id="CAD2219352.1"/>
    </source>
</evidence>
<dbReference type="VEuPathDB" id="TriTrypDB:ADEAN_000685700"/>
<organism evidence="3 4">
    <name type="scientific">Angomonas deanei</name>
    <dbReference type="NCBI Taxonomy" id="59799"/>
    <lineage>
        <taxon>Eukaryota</taxon>
        <taxon>Discoba</taxon>
        <taxon>Euglenozoa</taxon>
        <taxon>Kinetoplastea</taxon>
        <taxon>Metakinetoplastina</taxon>
        <taxon>Trypanosomatida</taxon>
        <taxon>Trypanosomatidae</taxon>
        <taxon>Strigomonadinae</taxon>
        <taxon>Angomonas</taxon>
    </lineage>
</organism>
<dbReference type="PROSITE" id="PS51257">
    <property type="entry name" value="PROKAR_LIPOPROTEIN"/>
    <property type="match status" value="1"/>
</dbReference>
<name>A0A7G2CM59_9TRYP</name>
<protein>
    <submittedName>
        <fullName evidence="3">Uncharacterized protein</fullName>
    </submittedName>
</protein>
<feature type="compositionally biased region" description="Acidic residues" evidence="1">
    <location>
        <begin position="77"/>
        <end position="89"/>
    </location>
</feature>
<gene>
    <name evidence="3" type="ORF">ADEAN_000685700</name>
</gene>
<evidence type="ECO:0000313" key="4">
    <source>
        <dbReference type="Proteomes" id="UP000515908"/>
    </source>
</evidence>
<dbReference type="AlphaFoldDB" id="A0A7G2CM59"/>
<keyword evidence="4" id="KW-1185">Reference proteome</keyword>
<feature type="region of interest" description="Disordered" evidence="1">
    <location>
        <begin position="77"/>
        <end position="106"/>
    </location>
</feature>
<dbReference type="EMBL" id="LR877157">
    <property type="protein sequence ID" value="CAD2219352.1"/>
    <property type="molecule type" value="Genomic_DNA"/>
</dbReference>
<accession>A0A7G2CM59</accession>
<keyword evidence="2" id="KW-0732">Signal</keyword>
<proteinExistence type="predicted"/>
<sequence>MFNRFVFVLLLVWVSCCLALPVDDEERNRQLLRELGLDENMDQETLVALLMEMMQKNGTPSDDTEELDLDWTVEEIEDSQEEEEEELDVGEEKETPVQEDDVLPPLPPHTDPLDYLSPGPRPLLWSEYVQLTTEYGCHTTHRETLQKLSYLRRSAMSPRALCTKPVVVLGIRLNDSCDGCHHFVEQVWRRFAAELSLLQRYVTFVYAPEPLTNTLLDTPLPLPLPFDVDSLAQEALEAAIQQHHLTDEEAVSLRREMQRQAWETVGHLQQDWRKDPKRVRYAVAALSGQQEYIPRVLFLYPHNGSVMRDVVNDYVRQGFPNNLHFYYSLPPFLNSIRKSIQIMSSVFEEAFS</sequence>
<feature type="chain" id="PRO_5028901311" evidence="2">
    <location>
        <begin position="20"/>
        <end position="352"/>
    </location>
</feature>
<evidence type="ECO:0000256" key="1">
    <source>
        <dbReference type="SAM" id="MobiDB-lite"/>
    </source>
</evidence>
<dbReference type="Proteomes" id="UP000515908">
    <property type="component" value="Chromosome 13"/>
</dbReference>
<evidence type="ECO:0000256" key="2">
    <source>
        <dbReference type="SAM" id="SignalP"/>
    </source>
</evidence>
<feature type="signal peptide" evidence="2">
    <location>
        <begin position="1"/>
        <end position="19"/>
    </location>
</feature>